<dbReference type="Gene3D" id="2.10.50.10">
    <property type="entry name" value="Tumor Necrosis Factor Receptor, subunit A, domain 2"/>
    <property type="match status" value="1"/>
</dbReference>
<dbReference type="PANTHER" id="PTHR47139:SF1">
    <property type="entry name" value="TUMOR NECROSIS FACTOR RECEPTOR SUPERFAMILY MEMBER 9"/>
    <property type="match status" value="1"/>
</dbReference>
<feature type="region of interest" description="Disordered" evidence="2">
    <location>
        <begin position="224"/>
        <end position="249"/>
    </location>
</feature>
<dbReference type="InterPro" id="IPR001368">
    <property type="entry name" value="TNFR/NGFR_Cys_rich_reg"/>
</dbReference>
<proteinExistence type="predicted"/>
<keyword evidence="6" id="KW-1185">Reference proteome</keyword>
<feature type="disulfide bond" evidence="1">
    <location>
        <begin position="65"/>
        <end position="80"/>
    </location>
</feature>
<keyword evidence="3" id="KW-0812">Transmembrane</keyword>
<name>A0A3S2PJP8_ORYJA</name>
<feature type="transmembrane region" description="Helical" evidence="3">
    <location>
        <begin position="183"/>
        <end position="205"/>
    </location>
</feature>
<feature type="domain" description="TNFR-Cys" evidence="4">
    <location>
        <begin position="64"/>
        <end position="107"/>
    </location>
</feature>
<dbReference type="AlphaFoldDB" id="A0A3S2PJP8"/>
<dbReference type="SMART" id="SM00208">
    <property type="entry name" value="TNFR"/>
    <property type="match status" value="1"/>
</dbReference>
<feature type="region of interest" description="Disordered" evidence="2">
    <location>
        <begin position="272"/>
        <end position="341"/>
    </location>
</feature>
<keyword evidence="3" id="KW-0472">Membrane</keyword>
<feature type="repeat" description="TNFR-Cys" evidence="1">
    <location>
        <begin position="64"/>
        <end position="107"/>
    </location>
</feature>
<evidence type="ECO:0000256" key="3">
    <source>
        <dbReference type="SAM" id="Phobius"/>
    </source>
</evidence>
<dbReference type="SUPFAM" id="SSF57586">
    <property type="entry name" value="TNF receptor-like"/>
    <property type="match status" value="2"/>
</dbReference>
<sequence>MMGRKKSRGSVTSRMGFVQYFVALWLLAARLVFTFPTETGEMDSQGCLMCSAGTFQKSCAECKPCPLGSYTSTQNNEDSCHPCFRDCSPTSHLRVVKNCTSTSDLRCECEPGYRCTERVPHSENCRQCQIITVVTTPGKSKQAPFSGSPSRLKPCQSLNCGLPSITTVHTKITTIPDKANPQLAAILSSSVFLGFVALIILLCIYGPTNGRCLRQTITKLCNEKRKDMSQPPRDSYTARQQPPSAANLGPVYVHNPGTVIFSLLNQFTGQVGPTIGGKRAERTSNEEEEERNCPVFHPASSPGIPFSEEERSREVDNIFFPSQEQGKDCHMSKEEAFAGKP</sequence>
<evidence type="ECO:0000259" key="4">
    <source>
        <dbReference type="PROSITE" id="PS50050"/>
    </source>
</evidence>
<gene>
    <name evidence="5" type="ORF">OJAV_G00161150</name>
</gene>
<evidence type="ECO:0000256" key="1">
    <source>
        <dbReference type="PROSITE-ProRule" id="PRU00206"/>
    </source>
</evidence>
<dbReference type="PROSITE" id="PS00652">
    <property type="entry name" value="TNFR_NGFR_1"/>
    <property type="match status" value="1"/>
</dbReference>
<dbReference type="GO" id="GO:0042127">
    <property type="term" value="P:regulation of cell population proliferation"/>
    <property type="evidence" value="ECO:0007669"/>
    <property type="project" value="TreeGrafter"/>
</dbReference>
<feature type="compositionally biased region" description="Basic and acidic residues" evidence="2">
    <location>
        <begin position="325"/>
        <end position="341"/>
    </location>
</feature>
<dbReference type="GO" id="GO:0038023">
    <property type="term" value="F:signaling receptor activity"/>
    <property type="evidence" value="ECO:0007669"/>
    <property type="project" value="TreeGrafter"/>
</dbReference>
<organism evidence="5 6">
    <name type="scientific">Oryzias javanicus</name>
    <name type="common">Javanese ricefish</name>
    <name type="synonym">Aplocheilus javanicus</name>
    <dbReference type="NCBI Taxonomy" id="123683"/>
    <lineage>
        <taxon>Eukaryota</taxon>
        <taxon>Metazoa</taxon>
        <taxon>Chordata</taxon>
        <taxon>Craniata</taxon>
        <taxon>Vertebrata</taxon>
        <taxon>Euteleostomi</taxon>
        <taxon>Actinopterygii</taxon>
        <taxon>Neopterygii</taxon>
        <taxon>Teleostei</taxon>
        <taxon>Neoteleostei</taxon>
        <taxon>Acanthomorphata</taxon>
        <taxon>Ovalentaria</taxon>
        <taxon>Atherinomorphae</taxon>
        <taxon>Beloniformes</taxon>
        <taxon>Adrianichthyidae</taxon>
        <taxon>Oryziinae</taxon>
        <taxon>Oryzias</taxon>
    </lineage>
</organism>
<dbReference type="OrthoDB" id="10031141at2759"/>
<reference evidence="5 6" key="2">
    <citation type="submission" date="2019-01" db="EMBL/GenBank/DDBJ databases">
        <title>A chromosome length genome reference of the Java medaka (oryzias javanicus).</title>
        <authorList>
            <person name="Herpin A."/>
            <person name="Takehana Y."/>
            <person name="Naruse K."/>
            <person name="Ansai S."/>
            <person name="Kawaguchi M."/>
        </authorList>
    </citation>
    <scope>NUCLEOTIDE SEQUENCE [LARGE SCALE GENOMIC DNA]</scope>
    <source>
        <strain evidence="5">RS831</strain>
        <tissue evidence="5">Whole body</tissue>
    </source>
</reference>
<comment type="caution">
    <text evidence="1">Lacks conserved residue(s) required for the propagation of feature annotation.</text>
</comment>
<dbReference type="CDD" id="cd00185">
    <property type="entry name" value="TNFRSF"/>
    <property type="match status" value="1"/>
</dbReference>
<keyword evidence="3" id="KW-1133">Transmembrane helix</keyword>
<evidence type="ECO:0000313" key="6">
    <source>
        <dbReference type="Proteomes" id="UP000283210"/>
    </source>
</evidence>
<keyword evidence="1" id="KW-1015">Disulfide bond</keyword>
<dbReference type="PROSITE" id="PS50050">
    <property type="entry name" value="TNFR_NGFR_2"/>
    <property type="match status" value="1"/>
</dbReference>
<reference evidence="5 6" key="1">
    <citation type="submission" date="2018-11" db="EMBL/GenBank/DDBJ databases">
        <authorList>
            <person name="Lopez-Roques C."/>
            <person name="Donnadieu C."/>
            <person name="Bouchez O."/>
            <person name="Klopp C."/>
            <person name="Cabau C."/>
            <person name="Zahm M."/>
        </authorList>
    </citation>
    <scope>NUCLEOTIDE SEQUENCE [LARGE SCALE GENOMIC DNA]</scope>
    <source>
        <strain evidence="5">RS831</strain>
        <tissue evidence="5">Whole body</tissue>
    </source>
</reference>
<dbReference type="Proteomes" id="UP000283210">
    <property type="component" value="Chromosome 16"/>
</dbReference>
<evidence type="ECO:0000256" key="2">
    <source>
        <dbReference type="SAM" id="MobiDB-lite"/>
    </source>
</evidence>
<dbReference type="EMBL" id="CM012452">
    <property type="protein sequence ID" value="RVE62744.1"/>
    <property type="molecule type" value="Genomic_DNA"/>
</dbReference>
<dbReference type="PANTHER" id="PTHR47139">
    <property type="entry name" value="TUMOR NECROSIS FACTOR RECEPTOR SUPERFAMILY MEMBER 9"/>
    <property type="match status" value="1"/>
</dbReference>
<accession>A0A3S2PJP8</accession>
<protein>
    <recommendedName>
        <fullName evidence="4">TNFR-Cys domain-containing protein</fullName>
    </recommendedName>
</protein>
<evidence type="ECO:0000313" key="5">
    <source>
        <dbReference type="EMBL" id="RVE62744.1"/>
    </source>
</evidence>